<feature type="domain" description="Protein kinase" evidence="5">
    <location>
        <begin position="51"/>
        <end position="314"/>
    </location>
</feature>
<keyword evidence="6" id="KW-0418">Kinase</keyword>
<dbReference type="InterPro" id="IPR011009">
    <property type="entry name" value="Kinase-like_dom_sf"/>
</dbReference>
<proteinExistence type="predicted"/>
<dbReference type="GO" id="GO:0005737">
    <property type="term" value="C:cytoplasm"/>
    <property type="evidence" value="ECO:0007669"/>
    <property type="project" value="TreeGrafter"/>
</dbReference>
<sequence length="954" mass="105625">MVEMQDKTTHSPPNGTYYDTPFGTRWSREKAQAGGEHIFETPTDRKYMGDWVVGKCIGKGASGRVKLAHHSITGQRAAIKIIPAYTILPSKNHGSALYCDQRASVYREIAMMKLMNHPNIVRIYDVYESERELFLVLEYIDGGELYDLLTNRGCFPQIETLALFKQIIHGLNYAHTFSIVHRDLKPENILVASLSPPVVKIADWGMATFAPPGVGLTTSCGSPHYASPEVVSGRSYHGTAADIWSCGVVLYTLLTGTLPFNDRRTKKLLEKIKVGEYDIPCWIDPRAQNLLGRMLVVDPEERITMREILAHPWMRTPITTMLEKPVILKPPLPPTLHEFGSAIPSPDLIDNDLFYSLMAIWGRHTDPSGDAIRADLCSPPGYGTHSKAFYYLLEKHRSETRRMREAHRTSEEDLSAMTSPGGNFMRENSASSNRLSSGSSAATSAPTSNSIDAVLSEDSHDPNGPHSSQTPDPSHIAPGFCTFQDDVWQPLSEQDDITLSKALCQSYQPVYHIRSRRCVGPRPPAPMHRYSYTNIYNLHEGSDMLKARAEQPNDRAKSHLDLRKECRAAKLPIPSSTSPRVPYATARPILSSRVAMIPAPFSVSQPMSAIPVKRPHVRTRTVLNPSELVNLSPPCIQPEEKSWTIVDTPQCAKTLHEPPLPSGNPHLVTKRVRRSKEEAEKTIALAEEGWMFISTGNPSGGAKQLKFGTDITNIPLTNTSATAVSKGKENQVQKGKQAPPLNLRHKRSAITLSSSPTRATDTLPHPSISSSAYASPIKGWFSNLFKPAQLQDVLYSPHDIHKTRLDIIKFLESYGVIVNNGTITASRAVYTDELQCRVKIPTAVVLANITLKPVVFRVTFRPVQFISPSYSPLSPEDDSYFLTAPPQFPENGTDSKLGIYHSSGTPPKPAGSSEMHSPTILSEICFLCEKGSGSTVKIILKDLKKLYESQESCR</sequence>
<protein>
    <submittedName>
        <fullName evidence="6">Kinase-like domain-containing protein</fullName>
    </submittedName>
</protein>
<organism evidence="6 7">
    <name type="scientific">Crucibulum laeve</name>
    <dbReference type="NCBI Taxonomy" id="68775"/>
    <lineage>
        <taxon>Eukaryota</taxon>
        <taxon>Fungi</taxon>
        <taxon>Dikarya</taxon>
        <taxon>Basidiomycota</taxon>
        <taxon>Agaricomycotina</taxon>
        <taxon>Agaricomycetes</taxon>
        <taxon>Agaricomycetidae</taxon>
        <taxon>Agaricales</taxon>
        <taxon>Agaricineae</taxon>
        <taxon>Nidulariaceae</taxon>
        <taxon>Crucibulum</taxon>
    </lineage>
</organism>
<reference evidence="6 7" key="1">
    <citation type="journal article" date="2019" name="Nat. Ecol. Evol.">
        <title>Megaphylogeny resolves global patterns of mushroom evolution.</title>
        <authorList>
            <person name="Varga T."/>
            <person name="Krizsan K."/>
            <person name="Foldi C."/>
            <person name="Dima B."/>
            <person name="Sanchez-Garcia M."/>
            <person name="Sanchez-Ramirez S."/>
            <person name="Szollosi G.J."/>
            <person name="Szarkandi J.G."/>
            <person name="Papp V."/>
            <person name="Albert L."/>
            <person name="Andreopoulos W."/>
            <person name="Angelini C."/>
            <person name="Antonin V."/>
            <person name="Barry K.W."/>
            <person name="Bougher N.L."/>
            <person name="Buchanan P."/>
            <person name="Buyck B."/>
            <person name="Bense V."/>
            <person name="Catcheside P."/>
            <person name="Chovatia M."/>
            <person name="Cooper J."/>
            <person name="Damon W."/>
            <person name="Desjardin D."/>
            <person name="Finy P."/>
            <person name="Geml J."/>
            <person name="Haridas S."/>
            <person name="Hughes K."/>
            <person name="Justo A."/>
            <person name="Karasinski D."/>
            <person name="Kautmanova I."/>
            <person name="Kiss B."/>
            <person name="Kocsube S."/>
            <person name="Kotiranta H."/>
            <person name="LaButti K.M."/>
            <person name="Lechner B.E."/>
            <person name="Liimatainen K."/>
            <person name="Lipzen A."/>
            <person name="Lukacs Z."/>
            <person name="Mihaltcheva S."/>
            <person name="Morgado L.N."/>
            <person name="Niskanen T."/>
            <person name="Noordeloos M.E."/>
            <person name="Ohm R.A."/>
            <person name="Ortiz-Santana B."/>
            <person name="Ovrebo C."/>
            <person name="Racz N."/>
            <person name="Riley R."/>
            <person name="Savchenko A."/>
            <person name="Shiryaev A."/>
            <person name="Soop K."/>
            <person name="Spirin V."/>
            <person name="Szebenyi C."/>
            <person name="Tomsovsky M."/>
            <person name="Tulloss R.E."/>
            <person name="Uehling J."/>
            <person name="Grigoriev I.V."/>
            <person name="Vagvolgyi C."/>
            <person name="Papp T."/>
            <person name="Martin F.M."/>
            <person name="Miettinen O."/>
            <person name="Hibbett D.S."/>
            <person name="Nagy L.G."/>
        </authorList>
    </citation>
    <scope>NUCLEOTIDE SEQUENCE [LARGE SCALE GENOMIC DNA]</scope>
    <source>
        <strain evidence="6 7">CBS 166.37</strain>
    </source>
</reference>
<evidence type="ECO:0000313" key="6">
    <source>
        <dbReference type="EMBL" id="TFK34507.1"/>
    </source>
</evidence>
<dbReference type="STRING" id="68775.A0A5C3LPI4"/>
<dbReference type="PANTHER" id="PTHR24346">
    <property type="entry name" value="MAP/MICROTUBULE AFFINITY-REGULATING KINASE"/>
    <property type="match status" value="1"/>
</dbReference>
<keyword evidence="1 3" id="KW-0547">Nucleotide-binding</keyword>
<dbReference type="PANTHER" id="PTHR24346:SF76">
    <property type="entry name" value="NON-SPECIFIC SERINE_THREONINE PROTEIN KINASE"/>
    <property type="match status" value="1"/>
</dbReference>
<dbReference type="OrthoDB" id="193931at2759"/>
<keyword evidence="7" id="KW-1185">Reference proteome</keyword>
<dbReference type="SUPFAM" id="SSF56112">
    <property type="entry name" value="Protein kinase-like (PK-like)"/>
    <property type="match status" value="1"/>
</dbReference>
<dbReference type="PROSITE" id="PS00107">
    <property type="entry name" value="PROTEIN_KINASE_ATP"/>
    <property type="match status" value="1"/>
</dbReference>
<dbReference type="GO" id="GO:0000226">
    <property type="term" value="P:microtubule cytoskeleton organization"/>
    <property type="evidence" value="ECO:0007669"/>
    <property type="project" value="TreeGrafter"/>
</dbReference>
<keyword evidence="6" id="KW-0808">Transferase</keyword>
<dbReference type="Proteomes" id="UP000308652">
    <property type="component" value="Unassembled WGS sequence"/>
</dbReference>
<feature type="binding site" evidence="3">
    <location>
        <position position="80"/>
    </location>
    <ligand>
        <name>ATP</name>
        <dbReference type="ChEBI" id="CHEBI:30616"/>
    </ligand>
</feature>
<feature type="compositionally biased region" description="Low complexity" evidence="4">
    <location>
        <begin position="428"/>
        <end position="450"/>
    </location>
</feature>
<evidence type="ECO:0000256" key="4">
    <source>
        <dbReference type="SAM" id="MobiDB-lite"/>
    </source>
</evidence>
<feature type="region of interest" description="Disordered" evidence="4">
    <location>
        <begin position="1"/>
        <end position="21"/>
    </location>
</feature>
<dbReference type="GO" id="GO:0005524">
    <property type="term" value="F:ATP binding"/>
    <property type="evidence" value="ECO:0007669"/>
    <property type="project" value="UniProtKB-UniRule"/>
</dbReference>
<dbReference type="AlphaFoldDB" id="A0A5C3LPI4"/>
<dbReference type="EMBL" id="ML213631">
    <property type="protein sequence ID" value="TFK34507.1"/>
    <property type="molecule type" value="Genomic_DNA"/>
</dbReference>
<evidence type="ECO:0000256" key="3">
    <source>
        <dbReference type="PROSITE-ProRule" id="PRU10141"/>
    </source>
</evidence>
<dbReference type="SMART" id="SM00220">
    <property type="entry name" value="S_TKc"/>
    <property type="match status" value="1"/>
</dbReference>
<dbReference type="InterPro" id="IPR008271">
    <property type="entry name" value="Ser/Thr_kinase_AS"/>
</dbReference>
<accession>A0A5C3LPI4</accession>
<feature type="compositionally biased region" description="Basic and acidic residues" evidence="4">
    <location>
        <begin position="401"/>
        <end position="411"/>
    </location>
</feature>
<dbReference type="Gene3D" id="1.10.510.10">
    <property type="entry name" value="Transferase(Phosphotransferase) domain 1"/>
    <property type="match status" value="1"/>
</dbReference>
<name>A0A5C3LPI4_9AGAR</name>
<dbReference type="FunFam" id="1.10.510.10:FF:000571">
    <property type="entry name" value="Maternal embryonic leucine zipper kinase"/>
    <property type="match status" value="1"/>
</dbReference>
<dbReference type="GO" id="GO:0035556">
    <property type="term" value="P:intracellular signal transduction"/>
    <property type="evidence" value="ECO:0007669"/>
    <property type="project" value="TreeGrafter"/>
</dbReference>
<evidence type="ECO:0000256" key="2">
    <source>
        <dbReference type="ARBA" id="ARBA00022840"/>
    </source>
</evidence>
<keyword evidence="2 3" id="KW-0067">ATP-binding</keyword>
<evidence type="ECO:0000313" key="7">
    <source>
        <dbReference type="Proteomes" id="UP000308652"/>
    </source>
</evidence>
<evidence type="ECO:0000256" key="1">
    <source>
        <dbReference type="ARBA" id="ARBA00022741"/>
    </source>
</evidence>
<dbReference type="InterPro" id="IPR017441">
    <property type="entry name" value="Protein_kinase_ATP_BS"/>
</dbReference>
<dbReference type="GO" id="GO:0004674">
    <property type="term" value="F:protein serine/threonine kinase activity"/>
    <property type="evidence" value="ECO:0007669"/>
    <property type="project" value="TreeGrafter"/>
</dbReference>
<dbReference type="PROSITE" id="PS00108">
    <property type="entry name" value="PROTEIN_KINASE_ST"/>
    <property type="match status" value="1"/>
</dbReference>
<evidence type="ECO:0000259" key="5">
    <source>
        <dbReference type="PROSITE" id="PS50011"/>
    </source>
</evidence>
<feature type="region of interest" description="Disordered" evidence="4">
    <location>
        <begin position="401"/>
        <end position="476"/>
    </location>
</feature>
<dbReference type="Pfam" id="PF00069">
    <property type="entry name" value="Pkinase"/>
    <property type="match status" value="1"/>
</dbReference>
<dbReference type="InterPro" id="IPR000719">
    <property type="entry name" value="Prot_kinase_dom"/>
</dbReference>
<gene>
    <name evidence="6" type="ORF">BDQ12DRAFT_636478</name>
</gene>
<dbReference type="PROSITE" id="PS50011">
    <property type="entry name" value="PROTEIN_KINASE_DOM"/>
    <property type="match status" value="1"/>
</dbReference>